<organism evidence="4 5">
    <name type="scientific">Azospira inquinata</name>
    <dbReference type="NCBI Taxonomy" id="2785627"/>
    <lineage>
        <taxon>Bacteria</taxon>
        <taxon>Pseudomonadati</taxon>
        <taxon>Pseudomonadota</taxon>
        <taxon>Betaproteobacteria</taxon>
        <taxon>Rhodocyclales</taxon>
        <taxon>Rhodocyclaceae</taxon>
        <taxon>Azospira</taxon>
    </lineage>
</organism>
<dbReference type="InterPro" id="IPR000644">
    <property type="entry name" value="CBS_dom"/>
</dbReference>
<keyword evidence="1 2" id="KW-0129">CBS domain</keyword>
<evidence type="ECO:0000259" key="3">
    <source>
        <dbReference type="PROSITE" id="PS51371"/>
    </source>
</evidence>
<evidence type="ECO:0000256" key="1">
    <source>
        <dbReference type="ARBA" id="ARBA00023122"/>
    </source>
</evidence>
<name>A0A975XVA8_9RHOO</name>
<gene>
    <name evidence="4" type="ORF">Azoinq_03295</name>
</gene>
<dbReference type="PROSITE" id="PS51371">
    <property type="entry name" value="CBS"/>
    <property type="match status" value="2"/>
</dbReference>
<dbReference type="PANTHER" id="PTHR43080:SF2">
    <property type="entry name" value="CBS DOMAIN-CONTAINING PROTEIN"/>
    <property type="match status" value="1"/>
</dbReference>
<accession>A0A975XVA8</accession>
<feature type="domain" description="CBS" evidence="3">
    <location>
        <begin position="11"/>
        <end position="67"/>
    </location>
</feature>
<reference evidence="4" key="1">
    <citation type="submission" date="2020-11" db="EMBL/GenBank/DDBJ databases">
        <title>Azospira inquinata sp. nov.</title>
        <authorList>
            <person name="Moe W.M."/>
            <person name="Mikes M.C."/>
        </authorList>
    </citation>
    <scope>NUCLEOTIDE SEQUENCE</scope>
    <source>
        <strain evidence="4">Azo-3</strain>
    </source>
</reference>
<dbReference type="EMBL" id="CP064782">
    <property type="protein sequence ID" value="QWT49651.1"/>
    <property type="molecule type" value="Genomic_DNA"/>
</dbReference>
<evidence type="ECO:0000313" key="5">
    <source>
        <dbReference type="Proteomes" id="UP000683428"/>
    </source>
</evidence>
<dbReference type="SMART" id="SM00116">
    <property type="entry name" value="CBS"/>
    <property type="match status" value="2"/>
</dbReference>
<feature type="domain" description="CBS" evidence="3">
    <location>
        <begin position="76"/>
        <end position="136"/>
    </location>
</feature>
<dbReference type="PANTHER" id="PTHR43080">
    <property type="entry name" value="CBS DOMAIN-CONTAINING PROTEIN CBSX3, MITOCHONDRIAL"/>
    <property type="match status" value="1"/>
</dbReference>
<evidence type="ECO:0000313" key="4">
    <source>
        <dbReference type="EMBL" id="QWT49651.1"/>
    </source>
</evidence>
<dbReference type="AlphaFoldDB" id="A0A975XVA8"/>
<dbReference type="Pfam" id="PF00571">
    <property type="entry name" value="CBS"/>
    <property type="match status" value="2"/>
</dbReference>
<protein>
    <submittedName>
        <fullName evidence="4">CBS domain-containing protein</fullName>
    </submittedName>
</protein>
<dbReference type="RefSeq" id="WP_216126161.1">
    <property type="nucleotide sequence ID" value="NZ_CP064782.1"/>
</dbReference>
<dbReference type="InterPro" id="IPR051257">
    <property type="entry name" value="Diverse_CBS-Domain"/>
</dbReference>
<proteinExistence type="predicted"/>
<evidence type="ECO:0000256" key="2">
    <source>
        <dbReference type="PROSITE-ProRule" id="PRU00703"/>
    </source>
</evidence>
<sequence length="143" mass="15568">MPQRLVRDVISNRPPVSVSPQTTVRKAAQTMTLTGVGAVLVMERGKIQGIFTERDALNRVLAVGLDPDTTPVDGVMTAHPRCMEADRPLSYAMEVMHDSGFRHMPVTADGEAVGVISMRDALGVELIHLEQNVNDLEHIAQSL</sequence>
<keyword evidence="5" id="KW-1185">Reference proteome</keyword>
<dbReference type="KEGG" id="aiq:Azoinq_03295"/>
<dbReference type="Proteomes" id="UP000683428">
    <property type="component" value="Chromosome"/>
</dbReference>